<evidence type="ECO:0000256" key="8">
    <source>
        <dbReference type="ARBA" id="ARBA00023136"/>
    </source>
</evidence>
<evidence type="ECO:0000256" key="6">
    <source>
        <dbReference type="ARBA" id="ARBA00022840"/>
    </source>
</evidence>
<protein>
    <recommendedName>
        <fullName evidence="2">Probable ATP-dependent transporter ycf16</fullName>
    </recommendedName>
</protein>
<comment type="subcellular location">
    <subcellularLocation>
        <location evidence="1">Mitochondrion membrane</location>
        <topology evidence="1">Multi-pass membrane protein</topology>
    </subcellularLocation>
</comment>
<dbReference type="Pfam" id="PF00664">
    <property type="entry name" value="ABC_membrane"/>
    <property type="match status" value="1"/>
</dbReference>
<name>A0AAV8UGP9_9RHOD</name>
<dbReference type="InterPro" id="IPR003439">
    <property type="entry name" value="ABC_transporter-like_ATP-bd"/>
</dbReference>
<dbReference type="PROSITE" id="PS00211">
    <property type="entry name" value="ABC_TRANSPORTER_1"/>
    <property type="match status" value="1"/>
</dbReference>
<gene>
    <name evidence="13" type="ORF">NDN08_004994</name>
</gene>
<evidence type="ECO:0000313" key="13">
    <source>
        <dbReference type="EMBL" id="KAJ8901134.1"/>
    </source>
</evidence>
<feature type="transmembrane region" description="Helical" evidence="10">
    <location>
        <begin position="207"/>
        <end position="228"/>
    </location>
</feature>
<evidence type="ECO:0000256" key="4">
    <source>
        <dbReference type="ARBA" id="ARBA00022692"/>
    </source>
</evidence>
<dbReference type="SUPFAM" id="SSF52540">
    <property type="entry name" value="P-loop containing nucleoside triphosphate hydrolases"/>
    <property type="match status" value="1"/>
</dbReference>
<feature type="domain" description="ABC transporter" evidence="11">
    <location>
        <begin position="391"/>
        <end position="632"/>
    </location>
</feature>
<feature type="transmembrane region" description="Helical" evidence="10">
    <location>
        <begin position="181"/>
        <end position="201"/>
    </location>
</feature>
<evidence type="ECO:0000259" key="12">
    <source>
        <dbReference type="PROSITE" id="PS50929"/>
    </source>
</evidence>
<dbReference type="InterPro" id="IPR017871">
    <property type="entry name" value="ABC_transporter-like_CS"/>
</dbReference>
<keyword evidence="4 10" id="KW-0812">Transmembrane</keyword>
<keyword evidence="5" id="KW-0547">Nucleotide-binding</keyword>
<dbReference type="GO" id="GO:0140359">
    <property type="term" value="F:ABC-type transporter activity"/>
    <property type="evidence" value="ECO:0007669"/>
    <property type="project" value="InterPro"/>
</dbReference>
<dbReference type="GO" id="GO:0016887">
    <property type="term" value="F:ATP hydrolysis activity"/>
    <property type="evidence" value="ECO:0007669"/>
    <property type="project" value="InterPro"/>
</dbReference>
<dbReference type="EMBL" id="JAMWBK010000012">
    <property type="protein sequence ID" value="KAJ8901134.1"/>
    <property type="molecule type" value="Genomic_DNA"/>
</dbReference>
<dbReference type="InterPro" id="IPR036640">
    <property type="entry name" value="ABC1_TM_sf"/>
</dbReference>
<evidence type="ECO:0000256" key="5">
    <source>
        <dbReference type="ARBA" id="ARBA00022741"/>
    </source>
</evidence>
<keyword evidence="6" id="KW-0067">ATP-binding</keyword>
<dbReference type="Gene3D" id="3.40.50.300">
    <property type="entry name" value="P-loop containing nucleotide triphosphate hydrolases"/>
    <property type="match status" value="1"/>
</dbReference>
<evidence type="ECO:0000313" key="14">
    <source>
        <dbReference type="Proteomes" id="UP001157974"/>
    </source>
</evidence>
<evidence type="ECO:0000256" key="10">
    <source>
        <dbReference type="SAM" id="Phobius"/>
    </source>
</evidence>
<dbReference type="Gene3D" id="1.20.1560.10">
    <property type="entry name" value="ABC transporter type 1, transmembrane domain"/>
    <property type="match status" value="1"/>
</dbReference>
<dbReference type="AlphaFoldDB" id="A0AAV8UGP9"/>
<dbReference type="InterPro" id="IPR011527">
    <property type="entry name" value="ABC1_TM_dom"/>
</dbReference>
<dbReference type="FunFam" id="3.40.50.300:FF:000287">
    <property type="entry name" value="Multidrug ABC transporter ATP-binding protein"/>
    <property type="match status" value="1"/>
</dbReference>
<evidence type="ECO:0000256" key="2">
    <source>
        <dbReference type="ARBA" id="ARBA00014334"/>
    </source>
</evidence>
<dbReference type="SUPFAM" id="SSF90123">
    <property type="entry name" value="ABC transporter transmembrane region"/>
    <property type="match status" value="1"/>
</dbReference>
<proteinExistence type="inferred from homology"/>
<comment type="similarity">
    <text evidence="9">Belongs to the ABC transporter superfamily. ABCB family. Heavy Metal importer (TC 3.A.1.210) subfamily.</text>
</comment>
<dbReference type="GO" id="GO:0005743">
    <property type="term" value="C:mitochondrial inner membrane"/>
    <property type="evidence" value="ECO:0007669"/>
    <property type="project" value="TreeGrafter"/>
</dbReference>
<evidence type="ECO:0000256" key="3">
    <source>
        <dbReference type="ARBA" id="ARBA00022448"/>
    </source>
</evidence>
<feature type="transmembrane region" description="Helical" evidence="10">
    <location>
        <begin position="297"/>
        <end position="319"/>
    </location>
</feature>
<feature type="domain" description="ABC transmembrane type-1" evidence="12">
    <location>
        <begin position="63"/>
        <end position="350"/>
    </location>
</feature>
<keyword evidence="3" id="KW-0813">Transport</keyword>
<evidence type="ECO:0000256" key="7">
    <source>
        <dbReference type="ARBA" id="ARBA00022989"/>
    </source>
</evidence>
<evidence type="ECO:0000256" key="9">
    <source>
        <dbReference type="ARBA" id="ARBA00024363"/>
    </source>
</evidence>
<dbReference type="CDD" id="cd18582">
    <property type="entry name" value="ABC_6TM_ATM1_ABCB7"/>
    <property type="match status" value="1"/>
</dbReference>
<organism evidence="13 14">
    <name type="scientific">Rhodosorus marinus</name>
    <dbReference type="NCBI Taxonomy" id="101924"/>
    <lineage>
        <taxon>Eukaryota</taxon>
        <taxon>Rhodophyta</taxon>
        <taxon>Stylonematophyceae</taxon>
        <taxon>Stylonematales</taxon>
        <taxon>Stylonemataceae</taxon>
        <taxon>Rhodosorus</taxon>
    </lineage>
</organism>
<dbReference type="GO" id="GO:0006879">
    <property type="term" value="P:intracellular iron ion homeostasis"/>
    <property type="evidence" value="ECO:0007669"/>
    <property type="project" value="TreeGrafter"/>
</dbReference>
<dbReference type="SMART" id="SM00382">
    <property type="entry name" value="AAA"/>
    <property type="match status" value="1"/>
</dbReference>
<accession>A0AAV8UGP9</accession>
<keyword evidence="7 10" id="KW-1133">Transmembrane helix</keyword>
<evidence type="ECO:0000259" key="11">
    <source>
        <dbReference type="PROSITE" id="PS50893"/>
    </source>
</evidence>
<dbReference type="InterPro" id="IPR003593">
    <property type="entry name" value="AAA+_ATPase"/>
</dbReference>
<dbReference type="InterPro" id="IPR039421">
    <property type="entry name" value="Type_1_exporter"/>
</dbReference>
<keyword evidence="14" id="KW-1185">Reference proteome</keyword>
<evidence type="ECO:0000256" key="1">
    <source>
        <dbReference type="ARBA" id="ARBA00004225"/>
    </source>
</evidence>
<keyword evidence="8 10" id="KW-0472">Membrane</keyword>
<sequence length="637" mass="70393">MILRFGWSRSRYGLIRVVPRRYLSEKRGGGLGEIPAATTTQVLRNLGKYLWPEDNPQVKRRVVLSMGLLLGSKAMNVSVPFMMKHAIDSLSTVDASDAVSYAPVAFLVGYGVIRTVAAFTNELRNAVFAKVAQNAIQDVSVKTFRHVQDLDLEFHLGRNTGALARAIDRGQRGIDWVLRSMVFNVLPTIAEVTMVATVLAYKFGPVFAGLSIGTVGLYAAFTMMTTSWRTKFRKEMNKAENEAGTKSIDTLLNFETVKYFTNEDYEAKQYKKFLEKYGAAYYNTQTSLSFLNFGQNVIFSASLTMMMVLAAQGVMGGHFTVGDVVMVNGLLYNLSVPLNFLGTVYREVRQSLIDMETLFGILQVKSKTTTIANPAPLYLEPVKGSKRIGEIEFKDVSFGYTPSRRILNGLSFKVPAETSTAIVGPSGCGKSTVIRLLFRFYDPQEGTISIDGQDIRKVDLVQLRKALGIVPQDVVLFNESVMYNIGYGRVDASNEEVCSLRTLIVDAAKMAAIDSTIQSFPDGYETQVGERGLKLSGGEKQRMAIARTMLKDPKVLLCDEATSALDSTTETEILRSLRSVAAGRTSLFIAHRLSTVADSNQIIVLNGGKIVERGTHDELFRQPDGHYAAMWKLQQNS</sequence>
<dbReference type="PANTHER" id="PTHR24221">
    <property type="entry name" value="ATP-BINDING CASSETTE SUB-FAMILY B"/>
    <property type="match status" value="1"/>
</dbReference>
<comment type="caution">
    <text evidence="13">The sequence shown here is derived from an EMBL/GenBank/DDBJ whole genome shotgun (WGS) entry which is preliminary data.</text>
</comment>
<dbReference type="Pfam" id="PF00005">
    <property type="entry name" value="ABC_tran"/>
    <property type="match status" value="1"/>
</dbReference>
<dbReference type="GO" id="GO:0005524">
    <property type="term" value="F:ATP binding"/>
    <property type="evidence" value="ECO:0007669"/>
    <property type="project" value="UniProtKB-KW"/>
</dbReference>
<dbReference type="PROSITE" id="PS50893">
    <property type="entry name" value="ABC_TRANSPORTER_2"/>
    <property type="match status" value="1"/>
</dbReference>
<reference evidence="13 14" key="1">
    <citation type="journal article" date="2023" name="Nat. Commun.">
        <title>Origin of minicircular mitochondrial genomes in red algae.</title>
        <authorList>
            <person name="Lee Y."/>
            <person name="Cho C.H."/>
            <person name="Lee Y.M."/>
            <person name="Park S.I."/>
            <person name="Yang J.H."/>
            <person name="West J.A."/>
            <person name="Bhattacharya D."/>
            <person name="Yoon H.S."/>
        </authorList>
    </citation>
    <scope>NUCLEOTIDE SEQUENCE [LARGE SCALE GENOMIC DNA]</scope>
    <source>
        <strain evidence="13 14">CCMP1338</strain>
        <tissue evidence="13">Whole cell</tissue>
    </source>
</reference>
<dbReference type="PANTHER" id="PTHR24221:SF402">
    <property type="entry name" value="IRON-SULFUR CLUSTERS TRANSPORTER ABCB7, MITOCHONDRIAL"/>
    <property type="match status" value="1"/>
</dbReference>
<dbReference type="Proteomes" id="UP001157974">
    <property type="component" value="Unassembled WGS sequence"/>
</dbReference>
<dbReference type="PROSITE" id="PS50929">
    <property type="entry name" value="ABC_TM1F"/>
    <property type="match status" value="1"/>
</dbReference>
<dbReference type="InterPro" id="IPR027417">
    <property type="entry name" value="P-loop_NTPase"/>
</dbReference>